<evidence type="ECO:0000313" key="1">
    <source>
        <dbReference type="EMBL" id="QVV87569.1"/>
    </source>
</evidence>
<reference evidence="1 2" key="1">
    <citation type="submission" date="2021-05" db="EMBL/GenBank/DDBJ databases">
        <title>A novel Methanospirillum isolate from a pyrite-forming mixed culture.</title>
        <authorList>
            <person name="Bunk B."/>
            <person name="Sproer C."/>
            <person name="Spring S."/>
            <person name="Pester M."/>
        </authorList>
    </citation>
    <scope>NUCLEOTIDE SEQUENCE [LARGE SCALE GENOMIC DNA]</scope>
    <source>
        <strain evidence="1 2">J.3.6.1-F.2.7.3</strain>
    </source>
</reference>
<proteinExistence type="predicted"/>
<organism evidence="1 2">
    <name type="scientific">Methanospirillum purgamenti</name>
    <dbReference type="NCBI Taxonomy" id="2834276"/>
    <lineage>
        <taxon>Archaea</taxon>
        <taxon>Methanobacteriati</taxon>
        <taxon>Methanobacteriota</taxon>
        <taxon>Stenosarchaea group</taxon>
        <taxon>Methanomicrobia</taxon>
        <taxon>Methanomicrobiales</taxon>
        <taxon>Methanospirillaceae</taxon>
        <taxon>Methanospirillum</taxon>
    </lineage>
</organism>
<gene>
    <name evidence="1" type="ORF">KHC33_09315</name>
</gene>
<protein>
    <submittedName>
        <fullName evidence="1">Alpha/beta hydrolase</fullName>
    </submittedName>
</protein>
<dbReference type="RefSeq" id="WP_214418389.1">
    <property type="nucleotide sequence ID" value="NZ_CP075546.1"/>
</dbReference>
<dbReference type="KEGG" id="mrtj:KHC33_09315"/>
<evidence type="ECO:0000313" key="2">
    <source>
        <dbReference type="Proteomes" id="UP000680656"/>
    </source>
</evidence>
<dbReference type="AlphaFoldDB" id="A0A8E7EHZ2"/>
<dbReference type="Proteomes" id="UP000680656">
    <property type="component" value="Chromosome"/>
</dbReference>
<dbReference type="GeneID" id="65097381"/>
<dbReference type="EMBL" id="CP075546">
    <property type="protein sequence ID" value="QVV87569.1"/>
    <property type="molecule type" value="Genomic_DNA"/>
</dbReference>
<keyword evidence="2" id="KW-1185">Reference proteome</keyword>
<accession>A0A8E7EHZ2</accession>
<sequence>MIAPLYDGYLCIRSEQSFLLIGRVLSPFHLFIETIDDEYCQYLEEGDLVVVSAPEGGEVMQAMILLELIREYHAPLVVLPKGHPGSKRLSMVVSAGDYIELNCSIQRGTHPEQHLLCGSEEMAGLVLKRYEKGVEINGGDHLSIQSLDRMIIAPLP</sequence>
<dbReference type="GO" id="GO:0016787">
    <property type="term" value="F:hydrolase activity"/>
    <property type="evidence" value="ECO:0007669"/>
    <property type="project" value="UniProtKB-KW"/>
</dbReference>
<name>A0A8E7EHZ2_9EURY</name>
<keyword evidence="1" id="KW-0378">Hydrolase</keyword>